<dbReference type="Proteomes" id="UP000029224">
    <property type="component" value="Unassembled WGS sequence"/>
</dbReference>
<dbReference type="GO" id="GO:0015288">
    <property type="term" value="F:porin activity"/>
    <property type="evidence" value="ECO:0007669"/>
    <property type="project" value="UniProtKB-KW"/>
</dbReference>
<reference evidence="11 12" key="2">
    <citation type="submission" date="2014-09" db="EMBL/GenBank/DDBJ databases">
        <authorList>
            <consortium name="NBRP consortium"/>
            <person name="Sawabe T."/>
            <person name="Meirelles P."/>
            <person name="Nakanishi M."/>
            <person name="Sayaka M."/>
            <person name="Hattori M."/>
            <person name="Ohkuma M."/>
        </authorList>
    </citation>
    <scope>NUCLEOTIDE SEQUENCE [LARGE SCALE GENOMIC DNA]</scope>
    <source>
        <strain evidence="11 12">JCM 19240</strain>
    </source>
</reference>
<dbReference type="PANTHER" id="PTHR38762">
    <property type="entry name" value="CRYPTIC OUTER MEMBRANE PORIN BGLH-RELATED"/>
    <property type="match status" value="1"/>
</dbReference>
<keyword evidence="5" id="KW-0812">Transmembrane</keyword>
<name>A0A090TYT1_9VIBR</name>
<keyword evidence="9" id="KW-0998">Cell outer membrane</keyword>
<dbReference type="GO" id="GO:0006811">
    <property type="term" value="P:monoatomic ion transport"/>
    <property type="evidence" value="ECO:0007669"/>
    <property type="project" value="UniProtKB-KW"/>
</dbReference>
<sequence>MNTSGTGGGIENISVGNQKLSLALVEDSSSKQKTLDGKQWVQKPGTNPGVEGSWEQQDKYKEDEVKGYIADVRLANIGLWEDATLEVAGAYNFSTGTASGNTNVQADDGALVTAILHQNMDAGFNQTVVQYGNSAYGAQMADLGNGGNFDRRDGANNDAQGVRLLNWGVISLVKSGKWVTNFLLHAQQMPLSLRPTVLRVTMICSQRSFAQCTNGRTQFAPYLKQVHTLKTTATMATKKAAS</sequence>
<dbReference type="InterPro" id="IPR003192">
    <property type="entry name" value="Porin_LamB"/>
</dbReference>
<evidence type="ECO:0000256" key="5">
    <source>
        <dbReference type="ARBA" id="ARBA00022692"/>
    </source>
</evidence>
<dbReference type="GO" id="GO:0046930">
    <property type="term" value="C:pore complex"/>
    <property type="evidence" value="ECO:0007669"/>
    <property type="project" value="UniProtKB-KW"/>
</dbReference>
<evidence type="ECO:0000313" key="11">
    <source>
        <dbReference type="EMBL" id="GAL35992.1"/>
    </source>
</evidence>
<evidence type="ECO:0000256" key="7">
    <source>
        <dbReference type="ARBA" id="ARBA00023114"/>
    </source>
</evidence>
<keyword evidence="7" id="KW-0626">Porin</keyword>
<dbReference type="SUPFAM" id="SSF56935">
    <property type="entry name" value="Porins"/>
    <property type="match status" value="1"/>
</dbReference>
<keyword evidence="8" id="KW-0472">Membrane</keyword>
<dbReference type="EMBL" id="BBMT01000008">
    <property type="protein sequence ID" value="GAL35992.1"/>
    <property type="molecule type" value="Genomic_DNA"/>
</dbReference>
<gene>
    <name evidence="11" type="ORF">JCM19240_4927</name>
</gene>
<dbReference type="AlphaFoldDB" id="A0A090TYT1"/>
<evidence type="ECO:0000256" key="8">
    <source>
        <dbReference type="ARBA" id="ARBA00023136"/>
    </source>
</evidence>
<protein>
    <submittedName>
        <fullName evidence="11">Maltoporin</fullName>
    </submittedName>
</protein>
<evidence type="ECO:0000313" key="12">
    <source>
        <dbReference type="Proteomes" id="UP000029224"/>
    </source>
</evidence>
<organism evidence="11 12">
    <name type="scientific">Vibrio maritimus</name>
    <dbReference type="NCBI Taxonomy" id="990268"/>
    <lineage>
        <taxon>Bacteria</taxon>
        <taxon>Pseudomonadati</taxon>
        <taxon>Pseudomonadota</taxon>
        <taxon>Gammaproteobacteria</taxon>
        <taxon>Vibrionales</taxon>
        <taxon>Vibrionaceae</taxon>
        <taxon>Vibrio</taxon>
    </lineage>
</organism>
<comment type="subcellular location">
    <subcellularLocation>
        <location evidence="1">Cell outer membrane</location>
        <topology evidence="1">Multi-pass membrane protein</topology>
    </subcellularLocation>
</comment>
<evidence type="ECO:0000256" key="2">
    <source>
        <dbReference type="ARBA" id="ARBA00007055"/>
    </source>
</evidence>
<keyword evidence="6" id="KW-0406">Ion transport</keyword>
<evidence type="ECO:0000256" key="4">
    <source>
        <dbReference type="ARBA" id="ARBA00022452"/>
    </source>
</evidence>
<evidence type="ECO:0000256" key="1">
    <source>
        <dbReference type="ARBA" id="ARBA00004571"/>
    </source>
</evidence>
<evidence type="ECO:0000256" key="3">
    <source>
        <dbReference type="ARBA" id="ARBA00022448"/>
    </source>
</evidence>
<evidence type="ECO:0000256" key="6">
    <source>
        <dbReference type="ARBA" id="ARBA00023065"/>
    </source>
</evidence>
<comment type="caution">
    <text evidence="11">The sequence shown here is derived from an EMBL/GenBank/DDBJ whole genome shotgun (WGS) entry which is preliminary data.</text>
</comment>
<reference evidence="11 12" key="1">
    <citation type="submission" date="2014-09" db="EMBL/GenBank/DDBJ databases">
        <title>Vibrio maritimus JCM 19240. (C210) whole genome shotgun sequence.</title>
        <authorList>
            <person name="Sawabe T."/>
            <person name="Meirelles P."/>
            <person name="Nakanishi M."/>
            <person name="Sayaka M."/>
            <person name="Hattori M."/>
            <person name="Ohkuma M."/>
        </authorList>
    </citation>
    <scope>NUCLEOTIDE SEQUENCE [LARGE SCALE GENOMIC DNA]</scope>
    <source>
        <strain evidence="11 12">JCM 19240</strain>
    </source>
</reference>
<accession>A0A090TYT1</accession>
<dbReference type="InterPro" id="IPR036998">
    <property type="entry name" value="Porin_LamB_sf"/>
</dbReference>
<keyword evidence="12" id="KW-1185">Reference proteome</keyword>
<comment type="similarity">
    <text evidence="2">Belongs to the porin LamB (TC 1.B.3) family.</text>
</comment>
<keyword evidence="4" id="KW-1134">Transmembrane beta strand</keyword>
<evidence type="ECO:0000256" key="10">
    <source>
        <dbReference type="SAM" id="MobiDB-lite"/>
    </source>
</evidence>
<dbReference type="GO" id="GO:0015144">
    <property type="term" value="F:carbohydrate transmembrane transporter activity"/>
    <property type="evidence" value="ECO:0007669"/>
    <property type="project" value="TreeGrafter"/>
</dbReference>
<proteinExistence type="inferred from homology"/>
<evidence type="ECO:0000256" key="9">
    <source>
        <dbReference type="ARBA" id="ARBA00023237"/>
    </source>
</evidence>
<dbReference type="PANTHER" id="PTHR38762:SF1">
    <property type="entry name" value="CRYPTIC OUTER MEMBRANE PORIN BGLH-RELATED"/>
    <property type="match status" value="1"/>
</dbReference>
<dbReference type="GO" id="GO:0015774">
    <property type="term" value="P:polysaccharide transport"/>
    <property type="evidence" value="ECO:0007669"/>
    <property type="project" value="TreeGrafter"/>
</dbReference>
<keyword evidence="3" id="KW-0813">Transport</keyword>
<dbReference type="Gene3D" id="2.40.170.10">
    <property type="entry name" value="Porin, LamB type"/>
    <property type="match status" value="1"/>
</dbReference>
<dbReference type="Pfam" id="PF02264">
    <property type="entry name" value="LamB"/>
    <property type="match status" value="1"/>
</dbReference>
<dbReference type="InterPro" id="IPR050286">
    <property type="entry name" value="G_neg_Bact_CarbUptk_Porin"/>
</dbReference>
<dbReference type="GO" id="GO:0009279">
    <property type="term" value="C:cell outer membrane"/>
    <property type="evidence" value="ECO:0007669"/>
    <property type="project" value="UniProtKB-SubCell"/>
</dbReference>
<feature type="region of interest" description="Disordered" evidence="10">
    <location>
        <begin position="33"/>
        <end position="55"/>
    </location>
</feature>